<protein>
    <recommendedName>
        <fullName evidence="2">Protein CbrA</fullName>
    </recommendedName>
</protein>
<sequence>MNTPNAAYDWDLVVVGASFAGAACALAAAEFGLRVCVLERKEDPGARLHTTGILVKEVVEQTWLQRIPQALLQRVERVRLYAPNLRSVQLAAPGYYFMTTDTPNLMRWLAGELPAHGVELRLRQSFTEAVRDGEGWQVAGAGRTRYLVGADGASSRVAQRTGLGRVHDTLFGVEQEYSGLQLPDGGALHCFASRRFAPGYIGWAAQNPTGVQIGLALRHDPAQARQPDMAGFLAHIRSVIGLPEAARPSATRAGLVPCGLARGPIAAPGVILTGDAAGIVSPLSAGGIHSAWRHGWTVGDAVARHLRGRGPAAESVAVRAAPTFRRKRVLRWAMDHLQADWPLDLLLQSRLLRRVAEQVYFHRRGMRMHG</sequence>
<gene>
    <name evidence="5" type="ORF">QE424_002247</name>
</gene>
<keyword evidence="3" id="KW-0812">Transmembrane</keyword>
<dbReference type="GO" id="GO:0016491">
    <property type="term" value="F:oxidoreductase activity"/>
    <property type="evidence" value="ECO:0007669"/>
    <property type="project" value="UniProtKB-KW"/>
</dbReference>
<keyword evidence="3" id="KW-0472">Membrane</keyword>
<evidence type="ECO:0000259" key="4">
    <source>
        <dbReference type="Pfam" id="PF01494"/>
    </source>
</evidence>
<proteinExistence type="inferred from homology"/>
<evidence type="ECO:0000313" key="6">
    <source>
        <dbReference type="Proteomes" id="UP001226084"/>
    </source>
</evidence>
<evidence type="ECO:0000256" key="1">
    <source>
        <dbReference type="ARBA" id="ARBA00038079"/>
    </source>
</evidence>
<dbReference type="InterPro" id="IPR036188">
    <property type="entry name" value="FAD/NAD-bd_sf"/>
</dbReference>
<evidence type="ECO:0000256" key="2">
    <source>
        <dbReference type="ARBA" id="ARBA00040363"/>
    </source>
</evidence>
<name>A0AAP5AJG7_9GAMM</name>
<dbReference type="AlphaFoldDB" id="A0AAP5AJG7"/>
<dbReference type="InterPro" id="IPR050407">
    <property type="entry name" value="Geranylgeranyl_reductase"/>
</dbReference>
<keyword evidence="3" id="KW-1133">Transmembrane helix</keyword>
<dbReference type="InterPro" id="IPR002938">
    <property type="entry name" value="FAD-bd"/>
</dbReference>
<dbReference type="PANTHER" id="PTHR42685">
    <property type="entry name" value="GERANYLGERANYL DIPHOSPHATE REDUCTASE"/>
    <property type="match status" value="1"/>
</dbReference>
<dbReference type="SUPFAM" id="SSF51905">
    <property type="entry name" value="FAD/NAD(P)-binding domain"/>
    <property type="match status" value="1"/>
</dbReference>
<dbReference type="PRINTS" id="PR00420">
    <property type="entry name" value="RNGMNOXGNASE"/>
</dbReference>
<evidence type="ECO:0000313" key="5">
    <source>
        <dbReference type="EMBL" id="MDQ1109088.1"/>
    </source>
</evidence>
<dbReference type="EMBL" id="JAUTAS010000001">
    <property type="protein sequence ID" value="MDQ1109088.1"/>
    <property type="molecule type" value="Genomic_DNA"/>
</dbReference>
<dbReference type="PANTHER" id="PTHR42685:SF22">
    <property type="entry name" value="CONDITIONED MEDIUM FACTOR RECEPTOR 1"/>
    <property type="match status" value="1"/>
</dbReference>
<dbReference type="Proteomes" id="UP001226084">
    <property type="component" value="Unassembled WGS sequence"/>
</dbReference>
<organism evidence="5 6">
    <name type="scientific">Stenotrophomonas rhizophila</name>
    <dbReference type="NCBI Taxonomy" id="216778"/>
    <lineage>
        <taxon>Bacteria</taxon>
        <taxon>Pseudomonadati</taxon>
        <taxon>Pseudomonadota</taxon>
        <taxon>Gammaproteobacteria</taxon>
        <taxon>Lysobacterales</taxon>
        <taxon>Lysobacteraceae</taxon>
        <taxon>Stenotrophomonas</taxon>
    </lineage>
</organism>
<keyword evidence="5" id="KW-0560">Oxidoreductase</keyword>
<feature type="domain" description="FAD-binding" evidence="4">
    <location>
        <begin position="11"/>
        <end position="312"/>
    </location>
</feature>
<comment type="caution">
    <text evidence="5">The sequence shown here is derived from an EMBL/GenBank/DDBJ whole genome shotgun (WGS) entry which is preliminary data.</text>
</comment>
<feature type="transmembrane region" description="Helical" evidence="3">
    <location>
        <begin position="12"/>
        <end position="33"/>
    </location>
</feature>
<dbReference type="GO" id="GO:0071949">
    <property type="term" value="F:FAD binding"/>
    <property type="evidence" value="ECO:0007669"/>
    <property type="project" value="InterPro"/>
</dbReference>
<dbReference type="RefSeq" id="WP_307107164.1">
    <property type="nucleotide sequence ID" value="NZ_JAUTAS010000001.1"/>
</dbReference>
<reference evidence="5" key="1">
    <citation type="submission" date="2023-07" db="EMBL/GenBank/DDBJ databases">
        <title>Functional and genomic diversity of the sorghum phyllosphere microbiome.</title>
        <authorList>
            <person name="Shade A."/>
        </authorList>
    </citation>
    <scope>NUCLEOTIDE SEQUENCE</scope>
    <source>
        <strain evidence="5">SORGH_AS_0457</strain>
    </source>
</reference>
<dbReference type="Pfam" id="PF01494">
    <property type="entry name" value="FAD_binding_3"/>
    <property type="match status" value="1"/>
</dbReference>
<evidence type="ECO:0000256" key="3">
    <source>
        <dbReference type="SAM" id="Phobius"/>
    </source>
</evidence>
<accession>A0AAP5AJG7</accession>
<comment type="similarity">
    <text evidence="1">Belongs to the CbrA family.</text>
</comment>
<dbReference type="Gene3D" id="3.50.50.60">
    <property type="entry name" value="FAD/NAD(P)-binding domain"/>
    <property type="match status" value="1"/>
</dbReference>